<evidence type="ECO:0000313" key="2">
    <source>
        <dbReference type="Proteomes" id="UP001430804"/>
    </source>
</evidence>
<accession>A0ABS6WJX0</accession>
<dbReference type="RefSeq" id="WP_219158275.1">
    <property type="nucleotide sequence ID" value="NZ_JAHWQX010000001.1"/>
</dbReference>
<gene>
    <name evidence="1" type="ORF">KY465_02980</name>
</gene>
<sequence>MSNHTTGHQTADQQIVLNRSDLKRLGIRVSNSSLLRWEHAGRFPRRIRMAGTSVAWLKSEVEAWLGDRAIERADHHYADPY</sequence>
<dbReference type="Proteomes" id="UP001430804">
    <property type="component" value="Unassembled WGS sequence"/>
</dbReference>
<keyword evidence="2" id="KW-1185">Reference proteome</keyword>
<dbReference type="EMBL" id="JAHWQX010000001">
    <property type="protein sequence ID" value="MBW3096241.1"/>
    <property type="molecule type" value="Genomic_DNA"/>
</dbReference>
<name>A0ABS6WJX0_9HYPH</name>
<proteinExistence type="predicted"/>
<dbReference type="Pfam" id="PF05930">
    <property type="entry name" value="Phage_AlpA"/>
    <property type="match status" value="1"/>
</dbReference>
<dbReference type="InterPro" id="IPR010260">
    <property type="entry name" value="AlpA"/>
</dbReference>
<protein>
    <submittedName>
        <fullName evidence="1">AlpA family phage regulatory protein</fullName>
    </submittedName>
</protein>
<organism evidence="1 2">
    <name type="scientific">Pseudohoeflea coraliihabitans</name>
    <dbReference type="NCBI Taxonomy" id="2860393"/>
    <lineage>
        <taxon>Bacteria</taxon>
        <taxon>Pseudomonadati</taxon>
        <taxon>Pseudomonadota</taxon>
        <taxon>Alphaproteobacteria</taxon>
        <taxon>Hyphomicrobiales</taxon>
        <taxon>Rhizobiaceae</taxon>
        <taxon>Pseudohoeflea</taxon>
    </lineage>
</organism>
<reference evidence="1" key="1">
    <citation type="submission" date="2021-07" db="EMBL/GenBank/DDBJ databases">
        <title>Pseudohoeflea marina sp. nov. a polyhydroxyalcanoate-producing bacterium.</title>
        <authorList>
            <person name="Zheng W."/>
            <person name="Yu S."/>
            <person name="Huang Y."/>
        </authorList>
    </citation>
    <scope>NUCLEOTIDE SEQUENCE</scope>
    <source>
        <strain evidence="1">DP4N28-3</strain>
    </source>
</reference>
<comment type="caution">
    <text evidence="1">The sequence shown here is derived from an EMBL/GenBank/DDBJ whole genome shotgun (WGS) entry which is preliminary data.</text>
</comment>
<evidence type="ECO:0000313" key="1">
    <source>
        <dbReference type="EMBL" id="MBW3096241.1"/>
    </source>
</evidence>